<dbReference type="Proteomes" id="UP000192578">
    <property type="component" value="Unassembled WGS sequence"/>
</dbReference>
<comment type="function">
    <text evidence="1 8">Small GTPase required for proper localization of RNA polymerase II and III (RNAPII and RNAPIII). May act at an RNAP assembly step prior to nuclear import.</text>
</comment>
<evidence type="ECO:0000256" key="7">
    <source>
        <dbReference type="ARBA" id="ARBA00046611"/>
    </source>
</evidence>
<dbReference type="AlphaFoldDB" id="A0A9X6NKW8"/>
<name>A0A9X6NKW8_HYPEX</name>
<evidence type="ECO:0000313" key="10">
    <source>
        <dbReference type="Proteomes" id="UP000192578"/>
    </source>
</evidence>
<dbReference type="InterPro" id="IPR027417">
    <property type="entry name" value="P-loop_NTPase"/>
</dbReference>
<accession>A0A9X6NKW8</accession>
<evidence type="ECO:0000256" key="2">
    <source>
        <dbReference type="ARBA" id="ARBA00005290"/>
    </source>
</evidence>
<evidence type="ECO:0000256" key="4">
    <source>
        <dbReference type="ARBA" id="ARBA00022741"/>
    </source>
</evidence>
<keyword evidence="5 8" id="KW-0378">Hydrolase</keyword>
<evidence type="ECO:0000256" key="3">
    <source>
        <dbReference type="ARBA" id="ARBA00014588"/>
    </source>
</evidence>
<evidence type="ECO:0000256" key="5">
    <source>
        <dbReference type="ARBA" id="ARBA00022801"/>
    </source>
</evidence>
<dbReference type="GO" id="GO:0005525">
    <property type="term" value="F:GTP binding"/>
    <property type="evidence" value="ECO:0007669"/>
    <property type="project" value="UniProtKB-KW"/>
</dbReference>
<gene>
    <name evidence="9" type="ORF">BV898_15840</name>
</gene>
<reference evidence="10" key="1">
    <citation type="submission" date="2017-01" db="EMBL/GenBank/DDBJ databases">
        <title>Comparative genomics of anhydrobiosis in the tardigrade Hypsibius dujardini.</title>
        <authorList>
            <person name="Yoshida Y."/>
            <person name="Koutsovoulos G."/>
            <person name="Laetsch D."/>
            <person name="Stevens L."/>
            <person name="Kumar S."/>
            <person name="Horikawa D."/>
            <person name="Ishino K."/>
            <person name="Komine S."/>
            <person name="Tomita M."/>
            <person name="Blaxter M."/>
            <person name="Arakawa K."/>
        </authorList>
    </citation>
    <scope>NUCLEOTIDE SEQUENCE [LARGE SCALE GENOMIC DNA]</scope>
    <source>
        <strain evidence="10">Z151</strain>
    </source>
</reference>
<dbReference type="GO" id="GO:0003924">
    <property type="term" value="F:GTPase activity"/>
    <property type="evidence" value="ECO:0007669"/>
    <property type="project" value="TreeGrafter"/>
</dbReference>
<keyword evidence="4 8" id="KW-0547">Nucleotide-binding</keyword>
<keyword evidence="6 8" id="KW-0342">GTP-binding</keyword>
<dbReference type="PANTHER" id="PTHR21231">
    <property type="entry name" value="XPA-BINDING PROTEIN 1-RELATED"/>
    <property type="match status" value="1"/>
</dbReference>
<dbReference type="InterPro" id="IPR004130">
    <property type="entry name" value="Gpn"/>
</dbReference>
<sequence length="305" mass="34603">MAKPHYGQLVIGPPGSGKTTYCSEMAQMLKQVFGRKLAIVNLDPANENLPFTPDIDVREAVSVEDVMELENLGPNGALVFAIEQLERDIDWLFGKISALDEDCYIIFDCPGQIELYTHHRSFDRICKRLIKKFDFRLACVHLVDSYYCSDPATFISVVLASLSAMLCMGLPHLNVLSKVDLIEKLGKLDFDLAYYTEVTDLDFLLDRLEEQPYGRKLAKLSKAICEVIQDFSLVGFLPMSIKDRETMYHVAKNVDRITGYSASELEERKVRQTMANIPTAAPEFDYSLISNVQEKYIRQETDETS</sequence>
<evidence type="ECO:0000256" key="8">
    <source>
        <dbReference type="RuleBase" id="RU365059"/>
    </source>
</evidence>
<evidence type="ECO:0000256" key="6">
    <source>
        <dbReference type="ARBA" id="ARBA00023134"/>
    </source>
</evidence>
<dbReference type="GO" id="GO:0005737">
    <property type="term" value="C:cytoplasm"/>
    <property type="evidence" value="ECO:0007669"/>
    <property type="project" value="TreeGrafter"/>
</dbReference>
<proteinExistence type="inferred from homology"/>
<dbReference type="PANTHER" id="PTHR21231:SF3">
    <property type="entry name" value="GPN-LOOP GTPASE 2"/>
    <property type="match status" value="1"/>
</dbReference>
<organism evidence="9 10">
    <name type="scientific">Hypsibius exemplaris</name>
    <name type="common">Freshwater tardigrade</name>
    <dbReference type="NCBI Taxonomy" id="2072580"/>
    <lineage>
        <taxon>Eukaryota</taxon>
        <taxon>Metazoa</taxon>
        <taxon>Ecdysozoa</taxon>
        <taxon>Tardigrada</taxon>
        <taxon>Eutardigrada</taxon>
        <taxon>Parachela</taxon>
        <taxon>Hypsibioidea</taxon>
        <taxon>Hypsibiidae</taxon>
        <taxon>Hypsibius</taxon>
    </lineage>
</organism>
<dbReference type="InterPro" id="IPR030231">
    <property type="entry name" value="Gpn2"/>
</dbReference>
<evidence type="ECO:0000313" key="9">
    <source>
        <dbReference type="EMBL" id="OWA51354.1"/>
    </source>
</evidence>
<comment type="caution">
    <text evidence="9">The sequence shown here is derived from an EMBL/GenBank/DDBJ whole genome shotgun (WGS) entry which is preliminary data.</text>
</comment>
<dbReference type="EMBL" id="MTYJ01000224">
    <property type="protein sequence ID" value="OWA51354.1"/>
    <property type="molecule type" value="Genomic_DNA"/>
</dbReference>
<dbReference type="SUPFAM" id="SSF52540">
    <property type="entry name" value="P-loop containing nucleoside triphosphate hydrolases"/>
    <property type="match status" value="1"/>
</dbReference>
<keyword evidence="10" id="KW-1185">Reference proteome</keyword>
<dbReference type="Gene3D" id="3.40.50.300">
    <property type="entry name" value="P-loop containing nucleotide triphosphate hydrolases"/>
    <property type="match status" value="1"/>
</dbReference>
<dbReference type="FunFam" id="3.40.50.300:FF:000338">
    <property type="entry name" value="GPN-loop GTPase 2"/>
    <property type="match status" value="1"/>
</dbReference>
<protein>
    <recommendedName>
        <fullName evidence="3 8">GPN-loop GTPase 2</fullName>
    </recommendedName>
</protein>
<dbReference type="Pfam" id="PF03029">
    <property type="entry name" value="ATP_bind_1"/>
    <property type="match status" value="1"/>
</dbReference>
<dbReference type="OrthoDB" id="5839at2759"/>
<comment type="similarity">
    <text evidence="2 8">Belongs to the GPN-loop GTPase family.</text>
</comment>
<evidence type="ECO:0000256" key="1">
    <source>
        <dbReference type="ARBA" id="ARBA00003181"/>
    </source>
</evidence>
<comment type="subunit">
    <text evidence="7">Heterodimers with GPN1 or GPN3. Binds to RNA polymerase II (RNAPII).</text>
</comment>
<dbReference type="CDD" id="cd17871">
    <property type="entry name" value="GPN2"/>
    <property type="match status" value="1"/>
</dbReference>